<name>A0A0F9H921_9ZZZZ</name>
<comment type="caution">
    <text evidence="2">The sequence shown here is derived from an EMBL/GenBank/DDBJ whole genome shotgun (WGS) entry which is preliminary data.</text>
</comment>
<evidence type="ECO:0000313" key="2">
    <source>
        <dbReference type="EMBL" id="KKL99496.1"/>
    </source>
</evidence>
<reference evidence="2" key="1">
    <citation type="journal article" date="2015" name="Nature">
        <title>Complex archaea that bridge the gap between prokaryotes and eukaryotes.</title>
        <authorList>
            <person name="Spang A."/>
            <person name="Saw J.H."/>
            <person name="Jorgensen S.L."/>
            <person name="Zaremba-Niedzwiedzka K."/>
            <person name="Martijn J."/>
            <person name="Lind A.E."/>
            <person name="van Eijk R."/>
            <person name="Schleper C."/>
            <person name="Guy L."/>
            <person name="Ettema T.J."/>
        </authorList>
    </citation>
    <scope>NUCLEOTIDE SEQUENCE</scope>
</reference>
<gene>
    <name evidence="2" type="ORF">LCGC14_1813860</name>
</gene>
<proteinExistence type="predicted"/>
<sequence length="102" mass="11555">MDKKHCAGCCDNFYNGNNDLGVKVCWMLKSAARIRRVRVHVDQRPPWTAAPELLPNCYTKDRFVFFKAGDPILKAANELKPHKKTKTATVDTAARGGRRRVL</sequence>
<feature type="region of interest" description="Disordered" evidence="1">
    <location>
        <begin position="83"/>
        <end position="102"/>
    </location>
</feature>
<accession>A0A0F9H921</accession>
<protein>
    <submittedName>
        <fullName evidence="2">Uncharacterized protein</fullName>
    </submittedName>
</protein>
<dbReference type="AlphaFoldDB" id="A0A0F9H921"/>
<dbReference type="EMBL" id="LAZR01017660">
    <property type="protein sequence ID" value="KKL99496.1"/>
    <property type="molecule type" value="Genomic_DNA"/>
</dbReference>
<organism evidence="2">
    <name type="scientific">marine sediment metagenome</name>
    <dbReference type="NCBI Taxonomy" id="412755"/>
    <lineage>
        <taxon>unclassified sequences</taxon>
        <taxon>metagenomes</taxon>
        <taxon>ecological metagenomes</taxon>
    </lineage>
</organism>
<evidence type="ECO:0000256" key="1">
    <source>
        <dbReference type="SAM" id="MobiDB-lite"/>
    </source>
</evidence>